<evidence type="ECO:0000256" key="7">
    <source>
        <dbReference type="ARBA" id="ARBA00023192"/>
    </source>
</evidence>
<dbReference type="NCBIfam" id="TIGR01138">
    <property type="entry name" value="cysM"/>
    <property type="match status" value="1"/>
</dbReference>
<protein>
    <recommendedName>
        <fullName evidence="11">Cysteine synthase</fullName>
        <ecNumber evidence="11">2.5.1.47</ecNumber>
    </recommendedName>
</protein>
<gene>
    <name evidence="13" type="primary">cysM</name>
    <name evidence="13" type="ORF">KDM89_13745</name>
</gene>
<dbReference type="Proteomes" id="UP000680067">
    <property type="component" value="Unassembled WGS sequence"/>
</dbReference>
<keyword evidence="6 9" id="KW-0663">Pyridoxal phosphate</keyword>
<accession>A0A941DSG5</accession>
<evidence type="ECO:0000256" key="3">
    <source>
        <dbReference type="ARBA" id="ARBA00007103"/>
    </source>
</evidence>
<dbReference type="InterPro" id="IPR050214">
    <property type="entry name" value="Cys_Synth/Cystath_Beta-Synth"/>
</dbReference>
<feature type="domain" description="Tryptophan synthase beta chain-like PALP" evidence="12">
    <location>
        <begin position="6"/>
        <end position="287"/>
    </location>
</feature>
<dbReference type="GO" id="GO:0006535">
    <property type="term" value="P:cysteine biosynthetic process from serine"/>
    <property type="evidence" value="ECO:0007669"/>
    <property type="project" value="UniProtKB-UniRule"/>
</dbReference>
<evidence type="ECO:0000256" key="8">
    <source>
        <dbReference type="ARBA" id="ARBA00047931"/>
    </source>
</evidence>
<dbReference type="Pfam" id="PF00291">
    <property type="entry name" value="PALP"/>
    <property type="match status" value="1"/>
</dbReference>
<proteinExistence type="inferred from homology"/>
<evidence type="ECO:0000313" key="13">
    <source>
        <dbReference type="EMBL" id="MBR7783211.1"/>
    </source>
</evidence>
<evidence type="ECO:0000313" key="14">
    <source>
        <dbReference type="Proteomes" id="UP000680067"/>
    </source>
</evidence>
<keyword evidence="5 11" id="KW-0808">Transferase</keyword>
<feature type="modified residue" description="N6-(pyridoxal phosphate)lysine" evidence="10">
    <location>
        <position position="47"/>
    </location>
</feature>
<dbReference type="GO" id="GO:0004124">
    <property type="term" value="F:cysteine synthase activity"/>
    <property type="evidence" value="ECO:0007669"/>
    <property type="project" value="UniProtKB-UniRule"/>
</dbReference>
<dbReference type="RefSeq" id="WP_212688501.1">
    <property type="nucleotide sequence ID" value="NZ_JAGSPN010000010.1"/>
</dbReference>
<comment type="pathway">
    <text evidence="2">Amino-acid biosynthesis; L-cysteine biosynthesis; L-cysteine from L-serine: step 2/2.</text>
</comment>
<keyword evidence="4 11" id="KW-0028">Amino-acid biosynthesis</keyword>
<dbReference type="InterPro" id="IPR005858">
    <property type="entry name" value="CysM"/>
</dbReference>
<dbReference type="PROSITE" id="PS00901">
    <property type="entry name" value="CYS_SYNTHASE"/>
    <property type="match status" value="1"/>
</dbReference>
<sequence length="300" mass="32453">MKFLTIEDTIGNTPLVRLQRIPGPENERRNNIILGKLEGNNPAGSVKDRPAISMIKRAEARGLIKPGDTLIEATSGNTGIALAMAAAMRGYKMVLIMPENLSIERRQSMAAYGAQIILTPKSGGMEYARDLAEAMQKEGKGLILDQFANQDNPLAHYEGTGPEIWRDTDGKVTHFVSAMGTTGTIMGVSSFLKEQNSAVQIIGAQPEDGSSIPGIRKWPEAYLPKIFDRSRIDQVLSVSQSDAEHMARRMAVEEGIFCGISAAGACEVALRVAETVENAVIVFVVCDRGDRYLSTGVFPA</sequence>
<dbReference type="CDD" id="cd01561">
    <property type="entry name" value="CBS_like"/>
    <property type="match status" value="1"/>
</dbReference>
<dbReference type="AlphaFoldDB" id="A0A941DSG5"/>
<evidence type="ECO:0000256" key="2">
    <source>
        <dbReference type="ARBA" id="ARBA00004962"/>
    </source>
</evidence>
<dbReference type="SUPFAM" id="SSF53686">
    <property type="entry name" value="Tryptophan synthase beta subunit-like PLP-dependent enzymes"/>
    <property type="match status" value="1"/>
</dbReference>
<dbReference type="Gene3D" id="3.40.50.1100">
    <property type="match status" value="2"/>
</dbReference>
<evidence type="ECO:0000256" key="6">
    <source>
        <dbReference type="ARBA" id="ARBA00022898"/>
    </source>
</evidence>
<evidence type="ECO:0000256" key="4">
    <source>
        <dbReference type="ARBA" id="ARBA00022605"/>
    </source>
</evidence>
<evidence type="ECO:0000256" key="11">
    <source>
        <dbReference type="RuleBase" id="RU003985"/>
    </source>
</evidence>
<dbReference type="InterPro" id="IPR005856">
    <property type="entry name" value="Cys_synth"/>
</dbReference>
<keyword evidence="7 11" id="KW-0198">Cysteine biosynthesis</keyword>
<comment type="caution">
    <text evidence="13">The sequence shown here is derived from an EMBL/GenBank/DDBJ whole genome shotgun (WGS) entry which is preliminary data.</text>
</comment>
<evidence type="ECO:0000256" key="1">
    <source>
        <dbReference type="ARBA" id="ARBA00001933"/>
    </source>
</evidence>
<evidence type="ECO:0000256" key="9">
    <source>
        <dbReference type="PIRSR" id="PIRSR605856-50"/>
    </source>
</evidence>
<evidence type="ECO:0000259" key="12">
    <source>
        <dbReference type="Pfam" id="PF00291"/>
    </source>
</evidence>
<dbReference type="NCBIfam" id="TIGR01136">
    <property type="entry name" value="cysKM"/>
    <property type="match status" value="1"/>
</dbReference>
<dbReference type="EMBL" id="JAGSPN010000010">
    <property type="protein sequence ID" value="MBR7783211.1"/>
    <property type="molecule type" value="Genomic_DNA"/>
</dbReference>
<evidence type="ECO:0000256" key="5">
    <source>
        <dbReference type="ARBA" id="ARBA00022679"/>
    </source>
</evidence>
<feature type="binding site" evidence="9">
    <location>
        <position position="77"/>
    </location>
    <ligand>
        <name>pyridoxal 5'-phosphate</name>
        <dbReference type="ChEBI" id="CHEBI:597326"/>
    </ligand>
</feature>
<reference evidence="13" key="1">
    <citation type="submission" date="2021-04" db="EMBL/GenBank/DDBJ databases">
        <title>novel species isolated from subtropical streams in China.</title>
        <authorList>
            <person name="Lu H."/>
        </authorList>
    </citation>
    <scope>NUCLEOTIDE SEQUENCE</scope>
    <source>
        <strain evidence="13">LFS511W</strain>
    </source>
</reference>
<dbReference type="InterPro" id="IPR001926">
    <property type="entry name" value="TrpB-like_PALP"/>
</dbReference>
<comment type="similarity">
    <text evidence="3 11">Belongs to the cysteine synthase/cystathionine beta-synthase family.</text>
</comment>
<feature type="binding site" evidence="9">
    <location>
        <position position="261"/>
    </location>
    <ligand>
        <name>pyridoxal 5'-phosphate</name>
        <dbReference type="ChEBI" id="CHEBI:597326"/>
    </ligand>
</feature>
<dbReference type="NCBIfam" id="NF008735">
    <property type="entry name" value="PRK11761.1"/>
    <property type="match status" value="1"/>
</dbReference>
<feature type="binding site" evidence="9">
    <location>
        <begin position="180"/>
        <end position="184"/>
    </location>
    <ligand>
        <name>pyridoxal 5'-phosphate</name>
        <dbReference type="ChEBI" id="CHEBI:597326"/>
    </ligand>
</feature>
<name>A0A941DSG5_9BURK</name>
<dbReference type="EC" id="2.5.1.47" evidence="11"/>
<dbReference type="InterPro" id="IPR036052">
    <property type="entry name" value="TrpB-like_PALP_sf"/>
</dbReference>
<comment type="cofactor">
    <cofactor evidence="1 9 11">
        <name>pyridoxal 5'-phosphate</name>
        <dbReference type="ChEBI" id="CHEBI:597326"/>
    </cofactor>
</comment>
<organism evidence="13 14">
    <name type="scientific">Undibacterium luofuense</name>
    <dbReference type="NCBI Taxonomy" id="2828733"/>
    <lineage>
        <taxon>Bacteria</taxon>
        <taxon>Pseudomonadati</taxon>
        <taxon>Pseudomonadota</taxon>
        <taxon>Betaproteobacteria</taxon>
        <taxon>Burkholderiales</taxon>
        <taxon>Oxalobacteraceae</taxon>
        <taxon>Undibacterium</taxon>
    </lineage>
</organism>
<evidence type="ECO:0000256" key="10">
    <source>
        <dbReference type="PIRSR" id="PIRSR605856-51"/>
    </source>
</evidence>
<dbReference type="PANTHER" id="PTHR10314">
    <property type="entry name" value="CYSTATHIONINE BETA-SYNTHASE"/>
    <property type="match status" value="1"/>
</dbReference>
<keyword evidence="14" id="KW-1185">Reference proteome</keyword>
<dbReference type="InterPro" id="IPR001216">
    <property type="entry name" value="P-phosphate_BS"/>
</dbReference>
<comment type="catalytic activity">
    <reaction evidence="8 11">
        <text>O-acetyl-L-serine + hydrogen sulfide = L-cysteine + acetate</text>
        <dbReference type="Rhea" id="RHEA:14829"/>
        <dbReference type="ChEBI" id="CHEBI:29919"/>
        <dbReference type="ChEBI" id="CHEBI:30089"/>
        <dbReference type="ChEBI" id="CHEBI:35235"/>
        <dbReference type="ChEBI" id="CHEBI:58340"/>
        <dbReference type="EC" id="2.5.1.47"/>
    </reaction>
</comment>
<dbReference type="FunFam" id="3.40.50.1100:FF:000003">
    <property type="entry name" value="Cystathionine beta-synthase"/>
    <property type="match status" value="1"/>
</dbReference>